<dbReference type="PANTHER" id="PTHR30328">
    <property type="entry name" value="TRANSCRIPTIONAL REPRESSOR"/>
    <property type="match status" value="1"/>
</dbReference>
<dbReference type="InterPro" id="IPR041474">
    <property type="entry name" value="NicS_C"/>
</dbReference>
<feature type="compositionally biased region" description="Low complexity" evidence="3">
    <location>
        <begin position="38"/>
        <end position="55"/>
    </location>
</feature>
<protein>
    <submittedName>
        <fullName evidence="5">TetR family transcriptional regulator</fullName>
    </submittedName>
</protein>
<dbReference type="PROSITE" id="PS50977">
    <property type="entry name" value="HTH_TETR_2"/>
    <property type="match status" value="1"/>
</dbReference>
<feature type="DNA-binding region" description="H-T-H motif" evidence="2">
    <location>
        <begin position="89"/>
        <end position="108"/>
    </location>
</feature>
<evidence type="ECO:0000313" key="5">
    <source>
        <dbReference type="EMBL" id="PII34298.1"/>
    </source>
</evidence>
<feature type="domain" description="HTH tetR-type" evidence="4">
    <location>
        <begin position="66"/>
        <end position="126"/>
    </location>
</feature>
<dbReference type="InterPro" id="IPR050109">
    <property type="entry name" value="HTH-type_TetR-like_transc_reg"/>
</dbReference>
<comment type="caution">
    <text evidence="5">The sequence shown here is derived from an EMBL/GenBank/DDBJ whole genome shotgun (WGS) entry which is preliminary data.</text>
</comment>
<dbReference type="InterPro" id="IPR001647">
    <property type="entry name" value="HTH_TetR"/>
</dbReference>
<sequence>MAFFPRMADATPPSPDAVPMTTDPEEVPATPKRKAAPARKAAAKSAVAKAPAKASAGRKRTAKTGKTTKEAILLAAEIEFARSGYDGASVQRIGKQAKCYESLLYYHYGSKDKLFAAVLENAYRKLVEAEAKLLVDFDDPRAALEAVVRFMWRYYQEHPELIFLLNTENLLKGKHLKKASGIRDFFPNAITLLRKAVESGMAQGLFRPDVHIDDLYITVMGLGYFYLSNRHTLSAFFDKDLLQQAELQRWGDHMVETVLRVVQQPPAQPQPRTQK</sequence>
<gene>
    <name evidence="5" type="ORF">CTI11_21915</name>
</gene>
<evidence type="ECO:0000256" key="1">
    <source>
        <dbReference type="ARBA" id="ARBA00023125"/>
    </source>
</evidence>
<dbReference type="Gene3D" id="1.10.357.10">
    <property type="entry name" value="Tetracycline Repressor, domain 2"/>
    <property type="match status" value="1"/>
</dbReference>
<reference evidence="5" key="1">
    <citation type="submission" date="2017-10" db="EMBL/GenBank/DDBJ databases">
        <title>Chryseobacterium sp. B5 is a hydrocarbonoclastic and plant growth promoting bacterium.</title>
        <authorList>
            <person name="Thijs S."/>
            <person name="Gkorezis P."/>
            <person name="Van Hamme J."/>
        </authorList>
    </citation>
    <scope>NUCLEOTIDE SEQUENCE</scope>
    <source>
        <strain evidence="5">B5</strain>
    </source>
</reference>
<evidence type="ECO:0000259" key="4">
    <source>
        <dbReference type="PROSITE" id="PS50977"/>
    </source>
</evidence>
<dbReference type="AlphaFoldDB" id="A0A2G7T317"/>
<dbReference type="Pfam" id="PF00440">
    <property type="entry name" value="TetR_N"/>
    <property type="match status" value="1"/>
</dbReference>
<evidence type="ECO:0000256" key="3">
    <source>
        <dbReference type="SAM" id="MobiDB-lite"/>
    </source>
</evidence>
<dbReference type="GO" id="GO:0003677">
    <property type="term" value="F:DNA binding"/>
    <property type="evidence" value="ECO:0007669"/>
    <property type="project" value="UniProtKB-UniRule"/>
</dbReference>
<organism evidence="5">
    <name type="scientific">Chryseobacterium sp. B5</name>
    <dbReference type="NCBI Taxonomy" id="2050562"/>
    <lineage>
        <taxon>Bacteria</taxon>
        <taxon>Pseudomonadati</taxon>
        <taxon>Bacteroidota</taxon>
        <taxon>Flavobacteriia</taxon>
        <taxon>Flavobacteriales</taxon>
        <taxon>Weeksellaceae</taxon>
        <taxon>Chryseobacterium group</taxon>
        <taxon>Chryseobacterium</taxon>
    </lineage>
</organism>
<dbReference type="SUPFAM" id="SSF48498">
    <property type="entry name" value="Tetracyclin repressor-like, C-terminal domain"/>
    <property type="match status" value="1"/>
</dbReference>
<feature type="region of interest" description="Disordered" evidence="3">
    <location>
        <begin position="1"/>
        <end position="63"/>
    </location>
</feature>
<dbReference type="PANTHER" id="PTHR30328:SF54">
    <property type="entry name" value="HTH-TYPE TRANSCRIPTIONAL REPRESSOR SCO4008"/>
    <property type="match status" value="1"/>
</dbReference>
<dbReference type="SUPFAM" id="SSF46689">
    <property type="entry name" value="Homeodomain-like"/>
    <property type="match status" value="1"/>
</dbReference>
<keyword evidence="1 2" id="KW-0238">DNA-binding</keyword>
<accession>A0A2G7T317</accession>
<dbReference type="InterPro" id="IPR036271">
    <property type="entry name" value="Tet_transcr_reg_TetR-rel_C_sf"/>
</dbReference>
<proteinExistence type="predicted"/>
<dbReference type="InterPro" id="IPR009057">
    <property type="entry name" value="Homeodomain-like_sf"/>
</dbReference>
<evidence type="ECO:0000256" key="2">
    <source>
        <dbReference type="PROSITE-ProRule" id="PRU00335"/>
    </source>
</evidence>
<dbReference type="EMBL" id="PEKC01000114">
    <property type="protein sequence ID" value="PII34298.1"/>
    <property type="molecule type" value="Genomic_DNA"/>
</dbReference>
<name>A0A2G7T317_9FLAO</name>
<dbReference type="Pfam" id="PF17938">
    <property type="entry name" value="TetR_C_29"/>
    <property type="match status" value="1"/>
</dbReference>